<dbReference type="AlphaFoldDB" id="A0AAV2EV94"/>
<proteinExistence type="predicted"/>
<reference evidence="1 2" key="1">
    <citation type="submission" date="2024-04" db="EMBL/GenBank/DDBJ databases">
        <authorList>
            <person name="Fracassetti M."/>
        </authorList>
    </citation>
    <scope>NUCLEOTIDE SEQUENCE [LARGE SCALE GENOMIC DNA]</scope>
</reference>
<dbReference type="EMBL" id="OZ034818">
    <property type="protein sequence ID" value="CAL1389876.1"/>
    <property type="molecule type" value="Genomic_DNA"/>
</dbReference>
<accession>A0AAV2EV94</accession>
<organism evidence="1 2">
    <name type="scientific">Linum trigynum</name>
    <dbReference type="NCBI Taxonomy" id="586398"/>
    <lineage>
        <taxon>Eukaryota</taxon>
        <taxon>Viridiplantae</taxon>
        <taxon>Streptophyta</taxon>
        <taxon>Embryophyta</taxon>
        <taxon>Tracheophyta</taxon>
        <taxon>Spermatophyta</taxon>
        <taxon>Magnoliopsida</taxon>
        <taxon>eudicotyledons</taxon>
        <taxon>Gunneridae</taxon>
        <taxon>Pentapetalae</taxon>
        <taxon>rosids</taxon>
        <taxon>fabids</taxon>
        <taxon>Malpighiales</taxon>
        <taxon>Linaceae</taxon>
        <taxon>Linum</taxon>
    </lineage>
</organism>
<sequence length="89" mass="9892">METCLVQLGVRGSQYPSSQWGEVMCLCEGVRAMVDGAASENIWLTSEIKTTMMMTTFGVLICSSIATEFESSLKLSLMLRRQFSPQTTR</sequence>
<keyword evidence="2" id="KW-1185">Reference proteome</keyword>
<name>A0AAV2EV94_9ROSI</name>
<evidence type="ECO:0000313" key="1">
    <source>
        <dbReference type="EMBL" id="CAL1389876.1"/>
    </source>
</evidence>
<evidence type="ECO:0000313" key="2">
    <source>
        <dbReference type="Proteomes" id="UP001497516"/>
    </source>
</evidence>
<gene>
    <name evidence="1" type="ORF">LTRI10_LOCUS30702</name>
</gene>
<dbReference type="Proteomes" id="UP001497516">
    <property type="component" value="Chromosome 5"/>
</dbReference>
<protein>
    <submittedName>
        <fullName evidence="1">Uncharacterized protein</fullName>
    </submittedName>
</protein>